<name>B7S8K2_9HYME</name>
<feature type="signal peptide" evidence="1">
    <location>
        <begin position="1"/>
        <end position="19"/>
    </location>
</feature>
<keyword evidence="1" id="KW-0732">Signal</keyword>
<feature type="chain" id="PRO_5002863587" evidence="1">
    <location>
        <begin position="20"/>
        <end position="271"/>
    </location>
</feature>
<proteinExistence type="predicted"/>
<organism evidence="2">
    <name type="scientific">Glyptapanteles flavicoxis</name>
    <dbReference type="NCBI Taxonomy" id="463051"/>
    <lineage>
        <taxon>Eukaryota</taxon>
        <taxon>Metazoa</taxon>
        <taxon>Ecdysozoa</taxon>
        <taxon>Arthropoda</taxon>
        <taxon>Hexapoda</taxon>
        <taxon>Insecta</taxon>
        <taxon>Pterygota</taxon>
        <taxon>Neoptera</taxon>
        <taxon>Endopterygota</taxon>
        <taxon>Hymenoptera</taxon>
        <taxon>Apocrita</taxon>
        <taxon>Ichneumonoidea</taxon>
        <taxon>Braconidae</taxon>
        <taxon>Microgastrinae</taxon>
        <taxon>Glyptapanteles</taxon>
    </lineage>
</organism>
<reference evidence="2" key="1">
    <citation type="submission" date="2007-06" db="EMBL/GenBank/DDBJ databases">
        <title>Bracovirus Evolution: Comparative Genomics of Multiple Viral and Proviral Genomes.</title>
        <authorList>
            <person name="Desjardins C.A."/>
            <person name="Gundersen-Rindal D.E."/>
            <person name="Hostetler J.B."/>
            <person name="Tallon L.J."/>
            <person name="Utterback T.R."/>
            <person name="Fuester R.W."/>
            <person name="Schatz M.C."/>
            <person name="Pedroni M.J."/>
            <person name="Fadrosh D.W."/>
            <person name="Haas B.J."/>
            <person name="Toms B.S."/>
            <person name="Chen D."/>
            <person name="Nene V."/>
        </authorList>
    </citation>
    <scope>NUCLEOTIDE SEQUENCE</scope>
</reference>
<evidence type="ECO:0000256" key="1">
    <source>
        <dbReference type="SAM" id="SignalP"/>
    </source>
</evidence>
<dbReference type="AlphaFoldDB" id="B7S8K2"/>
<sequence length="271" mass="30857">MYGKLLVVVFALCIGISMGGVKKKHYTIPSLRCQSEIMPLFRSKNILIKSLKSPCTIKAAVINLTDTEILMNNTNLHIVAKNVNLIHSKFNGTNFTLSIVADKILIDTCRFEGNHQNVELLGSTITLMRSWIESENSSYVVRGPYIHEDRNMINGKNQTHIREEITTEQIRNKYPEELSTYRALNLDLATVDYDISELQFNLIRLQNTFNVPSQTHLLRATNINEELNMYTGLPQTHEAFGTNVVSNLNIYSGAVTHRINGIQQDDWKIIY</sequence>
<gene>
    <name evidence="2" type="ORF">GFP_L2_0010</name>
</gene>
<dbReference type="EMBL" id="EF710648">
    <property type="protein sequence ID" value="ACE75227.1"/>
    <property type="molecule type" value="Genomic_DNA"/>
</dbReference>
<accession>B7S8K2</accession>
<protein>
    <submittedName>
        <fullName evidence="2">EP1-like protein</fullName>
    </submittedName>
</protein>
<evidence type="ECO:0000313" key="2">
    <source>
        <dbReference type="EMBL" id="ACE75227.1"/>
    </source>
</evidence>